<dbReference type="SUPFAM" id="SSF53187">
    <property type="entry name" value="Zn-dependent exopeptidases"/>
    <property type="match status" value="1"/>
</dbReference>
<sequence>MNAEALIQTRRNLHQIPELGFNELKTQQYLLKSIADLPQENLTVKTWKTGILVKVNGKNPSKTIGYRADIDGLPITEETDYSFQSIHEGQMHACGHDFHMTIALGVLERLARYPINDNVVIIFQPAEEGPGGALPLIESKLFQEWRPDLIFALHIAPELPVGTVSSKAGLLFANTSELFIDFRGKGGHAAYPHLTKDMVVAASSFVSQLQQIVSRRVDPLESAVITIGKIEGGFVQNVIAERARLEGTIRTLNPMIIDEVKQEIETLAKGYEISNDCIISIDYGSNYYQVFNDETYVDLFKETVQQTGVTWKEARAAMTGEDFGYMLKEIPGFMFWLGVDSPYGLHHSKLQPKEEALLTGVNLVESTIRNM</sequence>
<dbReference type="HAMAP" id="MF_01692">
    <property type="entry name" value="DapEL"/>
    <property type="match status" value="1"/>
</dbReference>
<name>A0ABS2N2D8_9BACI</name>
<dbReference type="SUPFAM" id="SSF55031">
    <property type="entry name" value="Bacterial exopeptidase dimerisation domain"/>
    <property type="match status" value="1"/>
</dbReference>
<dbReference type="PIRSF" id="PIRSF005962">
    <property type="entry name" value="Pept_M20D_amidohydro"/>
    <property type="match status" value="1"/>
</dbReference>
<keyword evidence="2 5" id="KW-0378">Hydrolase</keyword>
<comment type="caution">
    <text evidence="7">The sequence shown here is derived from an EMBL/GenBank/DDBJ whole genome shotgun (WGS) entry which is preliminary data.</text>
</comment>
<feature type="active site" evidence="5">
    <location>
        <position position="69"/>
    </location>
</feature>
<keyword evidence="8" id="KW-1185">Reference proteome</keyword>
<dbReference type="Gene3D" id="3.40.630.10">
    <property type="entry name" value="Zn peptidases"/>
    <property type="match status" value="1"/>
</dbReference>
<comment type="similarity">
    <text evidence="5">Belongs to the peptidase M20A family. N-acetyldiaminopimelate deacetylase subfamily.</text>
</comment>
<evidence type="ECO:0000256" key="5">
    <source>
        <dbReference type="HAMAP-Rule" id="MF_01692"/>
    </source>
</evidence>
<dbReference type="Pfam" id="PF07687">
    <property type="entry name" value="M20_dimer"/>
    <property type="match status" value="1"/>
</dbReference>
<dbReference type="CDD" id="cd05670">
    <property type="entry name" value="M20_Acy1_YkuR-like"/>
    <property type="match status" value="1"/>
</dbReference>
<dbReference type="Gene3D" id="3.30.70.360">
    <property type="match status" value="1"/>
</dbReference>
<dbReference type="Proteomes" id="UP001296943">
    <property type="component" value="Unassembled WGS sequence"/>
</dbReference>
<dbReference type="NCBIfam" id="TIGR01891">
    <property type="entry name" value="amidohydrolases"/>
    <property type="match status" value="1"/>
</dbReference>
<dbReference type="Pfam" id="PF01546">
    <property type="entry name" value="Peptidase_M20"/>
    <property type="match status" value="1"/>
</dbReference>
<organism evidence="7 8">
    <name type="scientific">Aquibacillus albus</name>
    <dbReference type="NCBI Taxonomy" id="1168171"/>
    <lineage>
        <taxon>Bacteria</taxon>
        <taxon>Bacillati</taxon>
        <taxon>Bacillota</taxon>
        <taxon>Bacilli</taxon>
        <taxon>Bacillales</taxon>
        <taxon>Bacillaceae</taxon>
        <taxon>Aquibacillus</taxon>
    </lineage>
</organism>
<dbReference type="EC" id="3.5.1.47" evidence="5"/>
<dbReference type="PANTHER" id="PTHR11014">
    <property type="entry name" value="PEPTIDASE M20 FAMILY MEMBER"/>
    <property type="match status" value="1"/>
</dbReference>
<keyword evidence="3 5" id="KW-0220">Diaminopimelate biosynthesis</keyword>
<dbReference type="InterPro" id="IPR036264">
    <property type="entry name" value="Bact_exopeptidase_dim_dom"/>
</dbReference>
<evidence type="ECO:0000259" key="6">
    <source>
        <dbReference type="Pfam" id="PF07687"/>
    </source>
</evidence>
<evidence type="ECO:0000256" key="1">
    <source>
        <dbReference type="ARBA" id="ARBA00022605"/>
    </source>
</evidence>
<evidence type="ECO:0000256" key="3">
    <source>
        <dbReference type="ARBA" id="ARBA00022915"/>
    </source>
</evidence>
<dbReference type="InterPro" id="IPR011650">
    <property type="entry name" value="Peptidase_M20_dimer"/>
</dbReference>
<keyword evidence="1 5" id="KW-0028">Amino-acid biosynthesis</keyword>
<reference evidence="7 8" key="1">
    <citation type="submission" date="2021-01" db="EMBL/GenBank/DDBJ databases">
        <title>Genomic Encyclopedia of Type Strains, Phase IV (KMG-IV): sequencing the most valuable type-strain genomes for metagenomic binning, comparative biology and taxonomic classification.</title>
        <authorList>
            <person name="Goeker M."/>
        </authorList>
    </citation>
    <scope>NUCLEOTIDE SEQUENCE [LARGE SCALE GENOMIC DNA]</scope>
    <source>
        <strain evidence="7 8">DSM 23711</strain>
    </source>
</reference>
<protein>
    <recommendedName>
        <fullName evidence="5">N-acetyldiaminopimelate deacetylase</fullName>
        <ecNumber evidence="5">3.5.1.47</ecNumber>
    </recommendedName>
</protein>
<evidence type="ECO:0000256" key="2">
    <source>
        <dbReference type="ARBA" id="ARBA00022801"/>
    </source>
</evidence>
<comment type="catalytic activity">
    <reaction evidence="5">
        <text>N-acetyl-(2S,6S)-2,6-diaminopimelate + H2O = (2S,6S)-2,6-diaminopimelate + acetate</text>
        <dbReference type="Rhea" id="RHEA:20405"/>
        <dbReference type="ChEBI" id="CHEBI:15377"/>
        <dbReference type="ChEBI" id="CHEBI:30089"/>
        <dbReference type="ChEBI" id="CHEBI:57609"/>
        <dbReference type="ChEBI" id="CHEBI:58767"/>
        <dbReference type="EC" id="3.5.1.47"/>
    </reaction>
</comment>
<dbReference type="InterPro" id="IPR002933">
    <property type="entry name" value="Peptidase_M20"/>
</dbReference>
<keyword evidence="4 5" id="KW-0457">Lysine biosynthesis</keyword>
<comment type="function">
    <text evidence="5">Catalyzes the conversion of N-acetyl-diaminopimelate to diaminopimelate and acetate.</text>
</comment>
<evidence type="ECO:0000313" key="7">
    <source>
        <dbReference type="EMBL" id="MBM7572213.1"/>
    </source>
</evidence>
<gene>
    <name evidence="7" type="ORF">JOC48_002716</name>
</gene>
<dbReference type="InterPro" id="IPR017439">
    <property type="entry name" value="Amidohydrolase"/>
</dbReference>
<dbReference type="InterPro" id="IPR023905">
    <property type="entry name" value="AcetylDAP_deacetylase"/>
</dbReference>
<dbReference type="EMBL" id="JAFBDR010000015">
    <property type="protein sequence ID" value="MBM7572213.1"/>
    <property type="molecule type" value="Genomic_DNA"/>
</dbReference>
<comment type="pathway">
    <text evidence="5">Amino-acid biosynthesis; L-lysine biosynthesis via DAP pathway; LL-2,6-diaminopimelate from (S)-tetrahydrodipicolinate (acetylase route): step 3/3.</text>
</comment>
<evidence type="ECO:0000313" key="8">
    <source>
        <dbReference type="Proteomes" id="UP001296943"/>
    </source>
</evidence>
<accession>A0ABS2N2D8</accession>
<dbReference type="RefSeq" id="WP_204500462.1">
    <property type="nucleotide sequence ID" value="NZ_JAFBDR010000015.1"/>
</dbReference>
<dbReference type="PANTHER" id="PTHR11014:SF98">
    <property type="entry name" value="N-ACETYLDIAMINOPIMELATE DEACETYLASE"/>
    <property type="match status" value="1"/>
</dbReference>
<feature type="active site" description="Proton acceptor" evidence="5">
    <location>
        <position position="128"/>
    </location>
</feature>
<dbReference type="GO" id="GO:0050118">
    <property type="term" value="F:N-acetyldiaminopimelate deacetylase activity"/>
    <property type="evidence" value="ECO:0007669"/>
    <property type="project" value="UniProtKB-EC"/>
</dbReference>
<evidence type="ECO:0000256" key="4">
    <source>
        <dbReference type="ARBA" id="ARBA00023154"/>
    </source>
</evidence>
<feature type="domain" description="Peptidase M20 dimerisation" evidence="6">
    <location>
        <begin position="180"/>
        <end position="269"/>
    </location>
</feature>
<proteinExistence type="inferred from homology"/>